<dbReference type="Proteomes" id="UP000031057">
    <property type="component" value="Unassembled WGS sequence"/>
</dbReference>
<gene>
    <name evidence="1" type="ORF">LK12_12535</name>
</gene>
<comment type="caution">
    <text evidence="1">The sequence shown here is derived from an EMBL/GenBank/DDBJ whole genome shotgun (WGS) entry which is preliminary data.</text>
</comment>
<protein>
    <recommendedName>
        <fullName evidence="3">Acyl-protein synthetase LuxE domain-containing protein</fullName>
    </recommendedName>
</protein>
<proteinExistence type="predicted"/>
<keyword evidence="2" id="KW-1185">Reference proteome</keyword>
<dbReference type="STRING" id="1348853.LK12_12535"/>
<name>A0A0B1ZRW1_9SPHN</name>
<dbReference type="EMBL" id="JTDI01000003">
    <property type="protein sequence ID" value="KHK91999.1"/>
    <property type="molecule type" value="Genomic_DNA"/>
</dbReference>
<evidence type="ECO:0008006" key="3">
    <source>
        <dbReference type="Google" id="ProtNLM"/>
    </source>
</evidence>
<accession>A0A0B1ZRW1</accession>
<evidence type="ECO:0000313" key="1">
    <source>
        <dbReference type="EMBL" id="KHK91999.1"/>
    </source>
</evidence>
<dbReference type="InterPro" id="IPR042099">
    <property type="entry name" value="ANL_N_sf"/>
</dbReference>
<dbReference type="AlphaFoldDB" id="A0A0B1ZRW1"/>
<dbReference type="Gene3D" id="3.40.50.12780">
    <property type="entry name" value="N-terminal domain of ligase-like"/>
    <property type="match status" value="1"/>
</dbReference>
<sequence length="443" mass="48247">MSALGREDCYDYAFADVHEAQVAAMNERLLGRLGRIKVVGFRAKEAGITEIRSLADAVPLLLPHTAYKSYPESFLFAGKWDKLTKWLGTVSAYPTDGVDLTGVTDIDGWVEACGKAGLFVSCSSGTTGKSAMLVASQADFDHICRDSVAAVQWGSSIRAGDMRTPAGPASAVAYTPRNVANGQAMMKAFVDPEAPRFQSGIPPVTIGSLTKMVLLRKAIAEGTARPDEVAAYEEEARTRQEALDRAQEGAVDDIIAKRDKRLYITGMWGALYPFAVKVRERGYSGKDFHPENAIYLGGGLKRAQLPPDYREFVFETFNLQPDYIYQMYGMQELNTGFARCKEGGRYHVPPWVVILPLDKAGDALLDGAGRGQVEGRAAFFDLSLDGRWGGVISGDHVHVDYEPCACGARSPSIRDDIYRYSDIEGDDKIGCAGTVDAYVRGMS</sequence>
<reference evidence="1 2" key="1">
    <citation type="submission" date="2014-10" db="EMBL/GenBank/DDBJ databases">
        <title>Genome sequence of Novosphingobium malaysiense MUSC 273(T).</title>
        <authorList>
            <person name="Lee L.-H."/>
        </authorList>
    </citation>
    <scope>NUCLEOTIDE SEQUENCE [LARGE SCALE GENOMIC DNA]</scope>
    <source>
        <strain evidence="1 2">MUSC 273</strain>
    </source>
</reference>
<evidence type="ECO:0000313" key="2">
    <source>
        <dbReference type="Proteomes" id="UP000031057"/>
    </source>
</evidence>
<organism evidence="1 2">
    <name type="scientific">Novosphingobium malaysiense</name>
    <dbReference type="NCBI Taxonomy" id="1348853"/>
    <lineage>
        <taxon>Bacteria</taxon>
        <taxon>Pseudomonadati</taxon>
        <taxon>Pseudomonadota</taxon>
        <taxon>Alphaproteobacteria</taxon>
        <taxon>Sphingomonadales</taxon>
        <taxon>Sphingomonadaceae</taxon>
        <taxon>Novosphingobium</taxon>
    </lineage>
</organism>